<dbReference type="EMBL" id="KV454017">
    <property type="protein sequence ID" value="ODV93725.1"/>
    <property type="molecule type" value="Genomic_DNA"/>
</dbReference>
<evidence type="ECO:0000313" key="4">
    <source>
        <dbReference type="Proteomes" id="UP000094236"/>
    </source>
</evidence>
<gene>
    <name evidence="3" type="ORF">PACTADRAFT_51484</name>
</gene>
<dbReference type="Proteomes" id="UP000094236">
    <property type="component" value="Unassembled WGS sequence"/>
</dbReference>
<dbReference type="STRING" id="669874.A0A1E4TPP1"/>
<dbReference type="AlphaFoldDB" id="A0A1E4TPP1"/>
<accession>A0A1E4TPP1</accession>
<sequence length="732" mass="81559">MSNRNEDNDDERYINEHDPSDFLTTDYNNNIRFEMGPDLERGYKEEFESYIDKGDVFEESDHGYDDDGGAISDGFNGWPEFSEWSIKNSNNSNVDGGNANVVNGIGGNGALSFNSSLHQTNLPIIPSLSLNEDPSHFLKTQEAIILSELNETIMKHSIVLSKGHGRINNIRNKILNYLNQLNEIHQAMNEIYNTEKSNRLIILKTFENWENKKKLLLEKINDIKSDKNEQGIKFKNLYTESISIDEEINELEQKLKNLKSKRSLIRNELQNTQSIIESRSSSYIESLQVIENNERKAIAKLSSSSNNGNNESITKILDLPNLTIPTNISTFPYSPYNNDRNSNVSVSAATRARGIENSRFIESTKLTDFSKLKALFGFKDAENNIDNRMVYDDIINKEITSNIDASPILESLSRQVEAIDDQIVEQERTGERYAESSIIWNDAFNNILEMEKTISKSIKNNTNNDDDISRVLIASLENLESRYNTVDDLNLQFVKDAIKNEIITIRKALHIITNDSKYSISLDETNAGINTPSSTISSSSLNRNTSFKAAPQLSMSLEQLDSNKNKFPQSSLISLDSLKIGGNNNNAKLVSLSSSSSSSQNQQQQRRSLSSSPITPAGIKVIKSLSQDNPLFISTNGNTTGSPPAATLSNSGPASLINNGDNNSGIQVHENNITSNVNVHSPSGNVSRAPSFFGSKNITSNGNKNKKSSKFNLDKYGIVNEMVRSGKNVKKD</sequence>
<keyword evidence="4" id="KW-1185">Reference proteome</keyword>
<dbReference type="OrthoDB" id="3993941at2759"/>
<keyword evidence="1" id="KW-0175">Coiled coil</keyword>
<feature type="region of interest" description="Disordered" evidence="2">
    <location>
        <begin position="1"/>
        <end position="21"/>
    </location>
</feature>
<evidence type="ECO:0000256" key="2">
    <source>
        <dbReference type="SAM" id="MobiDB-lite"/>
    </source>
</evidence>
<reference evidence="4" key="1">
    <citation type="submission" date="2016-05" db="EMBL/GenBank/DDBJ databases">
        <title>Comparative genomics of biotechnologically important yeasts.</title>
        <authorList>
            <consortium name="DOE Joint Genome Institute"/>
            <person name="Riley R."/>
            <person name="Haridas S."/>
            <person name="Wolfe K.H."/>
            <person name="Lopes M.R."/>
            <person name="Hittinger C.T."/>
            <person name="Goker M."/>
            <person name="Salamov A."/>
            <person name="Wisecaver J."/>
            <person name="Long T.M."/>
            <person name="Aerts A.L."/>
            <person name="Barry K."/>
            <person name="Choi C."/>
            <person name="Clum A."/>
            <person name="Coughlan A.Y."/>
            <person name="Deshpande S."/>
            <person name="Douglass A.P."/>
            <person name="Hanson S.J."/>
            <person name="Klenk H.-P."/>
            <person name="Labutti K."/>
            <person name="Lapidus A."/>
            <person name="Lindquist E."/>
            <person name="Lipzen A."/>
            <person name="Meier-Kolthoff J.P."/>
            <person name="Ohm R.A."/>
            <person name="Otillar R.P."/>
            <person name="Pangilinan J."/>
            <person name="Peng Y."/>
            <person name="Rokas A."/>
            <person name="Rosa C.A."/>
            <person name="Scheuner C."/>
            <person name="Sibirny A.A."/>
            <person name="Slot J.C."/>
            <person name="Stielow J.B."/>
            <person name="Sun H."/>
            <person name="Kurtzman C.P."/>
            <person name="Blackwell M."/>
            <person name="Grigoriev I.V."/>
            <person name="Jeffries T.W."/>
        </authorList>
    </citation>
    <scope>NUCLEOTIDE SEQUENCE [LARGE SCALE GENOMIC DNA]</scope>
    <source>
        <strain evidence="4">NRRL Y-2460</strain>
    </source>
</reference>
<feature type="coiled-coil region" evidence="1">
    <location>
        <begin position="167"/>
        <end position="275"/>
    </location>
</feature>
<feature type="compositionally biased region" description="Basic and acidic residues" evidence="2">
    <location>
        <begin position="1"/>
        <end position="20"/>
    </location>
</feature>
<organism evidence="3 4">
    <name type="scientific">Pachysolen tannophilus NRRL Y-2460</name>
    <dbReference type="NCBI Taxonomy" id="669874"/>
    <lineage>
        <taxon>Eukaryota</taxon>
        <taxon>Fungi</taxon>
        <taxon>Dikarya</taxon>
        <taxon>Ascomycota</taxon>
        <taxon>Saccharomycotina</taxon>
        <taxon>Pichiomycetes</taxon>
        <taxon>Pachysolenaceae</taxon>
        <taxon>Pachysolen</taxon>
    </lineage>
</organism>
<feature type="compositionally biased region" description="Low complexity" evidence="2">
    <location>
        <begin position="591"/>
        <end position="612"/>
    </location>
</feature>
<name>A0A1E4TPP1_PACTA</name>
<protein>
    <submittedName>
        <fullName evidence="3">Uncharacterized protein</fullName>
    </submittedName>
</protein>
<feature type="region of interest" description="Disordered" evidence="2">
    <location>
        <begin position="589"/>
        <end position="615"/>
    </location>
</feature>
<proteinExistence type="predicted"/>
<evidence type="ECO:0000313" key="3">
    <source>
        <dbReference type="EMBL" id="ODV93725.1"/>
    </source>
</evidence>
<evidence type="ECO:0000256" key="1">
    <source>
        <dbReference type="SAM" id="Coils"/>
    </source>
</evidence>